<evidence type="ECO:0000313" key="6">
    <source>
        <dbReference type="EMBL" id="QHT63618.1"/>
    </source>
</evidence>
<dbReference type="PRINTS" id="PR00469">
    <property type="entry name" value="PNDRDTASEII"/>
</dbReference>
<dbReference type="EMBL" id="CP048209">
    <property type="protein sequence ID" value="QHT63618.1"/>
    <property type="molecule type" value="Genomic_DNA"/>
</dbReference>
<keyword evidence="3" id="KW-0285">Flavoprotein</keyword>
<comment type="subunit">
    <text evidence="2">Homodimer.</text>
</comment>
<dbReference type="KEGG" id="plyc:GXP70_29140"/>
<dbReference type="RefSeq" id="WP_162360177.1">
    <property type="nucleotide sequence ID" value="NZ_CP048209.1"/>
</dbReference>
<accession>A0A6C0G2C2</accession>
<dbReference type="Pfam" id="PF07992">
    <property type="entry name" value="Pyr_redox_2"/>
    <property type="match status" value="1"/>
</dbReference>
<dbReference type="Proteomes" id="UP000476064">
    <property type="component" value="Chromosome"/>
</dbReference>
<evidence type="ECO:0000256" key="4">
    <source>
        <dbReference type="ARBA" id="ARBA00023002"/>
    </source>
</evidence>
<keyword evidence="4" id="KW-0560">Oxidoreductase</keyword>
<sequence length="308" mass="33071">MTYDCIIVGGGLAGLQAAIQLGRYAAHSVLVIDSEDGRSGLCRSYRNLLGYPDGVSGETLRQAGRQQLQTYGIAIKRDTVAEAGPLAQGGFRLQGAGGENYAARTVLLSTGVMDRLPDWPGLRACLGISVYVCPDCDGYEIKGRRTLVLGAGDVGARMALTLRAWTDRLYYVRQETATHPLSPELAEQLDTAGIPHLAAPVQSLVVEDGCMLTGVVLTDGTTMSAERAFVAFGGNEVRSRLAEQLGARLHENRHVWTDPRTRMTSVQGMWAAGDIAYHSEQAAIAMGDGAQAAIWIHKALREMQAAQR</sequence>
<dbReference type="AlphaFoldDB" id="A0A6C0G2C2"/>
<name>A0A6C0G2C2_9BACL</name>
<organism evidence="6 7">
    <name type="scientific">Paenibacillus lycopersici</name>
    <dbReference type="NCBI Taxonomy" id="2704462"/>
    <lineage>
        <taxon>Bacteria</taxon>
        <taxon>Bacillati</taxon>
        <taxon>Bacillota</taxon>
        <taxon>Bacilli</taxon>
        <taxon>Bacillales</taxon>
        <taxon>Paenibacillaceae</taxon>
        <taxon>Paenibacillus</taxon>
    </lineage>
</organism>
<keyword evidence="7" id="KW-1185">Reference proteome</keyword>
<dbReference type="InterPro" id="IPR050097">
    <property type="entry name" value="Ferredoxin-NADP_redctase_2"/>
</dbReference>
<dbReference type="Gene3D" id="3.50.50.60">
    <property type="entry name" value="FAD/NAD(P)-binding domain"/>
    <property type="match status" value="2"/>
</dbReference>
<reference evidence="6 7" key="1">
    <citation type="submission" date="2020-01" db="EMBL/GenBank/DDBJ databases">
        <title>Paenibacillus sp. nov., isolated from tomato rhizosphere.</title>
        <authorList>
            <person name="Weon H.-Y."/>
            <person name="Lee S.A."/>
        </authorList>
    </citation>
    <scope>NUCLEOTIDE SEQUENCE [LARGE SCALE GENOMIC DNA]</scope>
    <source>
        <strain evidence="6 7">12200R-189</strain>
    </source>
</reference>
<dbReference type="InterPro" id="IPR036188">
    <property type="entry name" value="FAD/NAD-bd_sf"/>
</dbReference>
<gene>
    <name evidence="6" type="ORF">GXP70_29140</name>
</gene>
<dbReference type="PRINTS" id="PR00368">
    <property type="entry name" value="FADPNR"/>
</dbReference>
<evidence type="ECO:0000256" key="1">
    <source>
        <dbReference type="ARBA" id="ARBA00001974"/>
    </source>
</evidence>
<dbReference type="InterPro" id="IPR023753">
    <property type="entry name" value="FAD/NAD-binding_dom"/>
</dbReference>
<comment type="cofactor">
    <cofactor evidence="1">
        <name>FAD</name>
        <dbReference type="ChEBI" id="CHEBI:57692"/>
    </cofactor>
</comment>
<proteinExistence type="predicted"/>
<protein>
    <submittedName>
        <fullName evidence="6">NAD(P)/FAD-dependent oxidoreductase</fullName>
    </submittedName>
</protein>
<dbReference type="GO" id="GO:0016491">
    <property type="term" value="F:oxidoreductase activity"/>
    <property type="evidence" value="ECO:0007669"/>
    <property type="project" value="UniProtKB-KW"/>
</dbReference>
<evidence type="ECO:0000313" key="7">
    <source>
        <dbReference type="Proteomes" id="UP000476064"/>
    </source>
</evidence>
<evidence type="ECO:0000256" key="3">
    <source>
        <dbReference type="ARBA" id="ARBA00022630"/>
    </source>
</evidence>
<dbReference type="PANTHER" id="PTHR48105">
    <property type="entry name" value="THIOREDOXIN REDUCTASE 1-RELATED-RELATED"/>
    <property type="match status" value="1"/>
</dbReference>
<feature type="domain" description="FAD/NAD(P)-binding" evidence="5">
    <location>
        <begin position="3"/>
        <end position="289"/>
    </location>
</feature>
<evidence type="ECO:0000259" key="5">
    <source>
        <dbReference type="Pfam" id="PF07992"/>
    </source>
</evidence>
<evidence type="ECO:0000256" key="2">
    <source>
        <dbReference type="ARBA" id="ARBA00011738"/>
    </source>
</evidence>
<dbReference type="SUPFAM" id="SSF51905">
    <property type="entry name" value="FAD/NAD(P)-binding domain"/>
    <property type="match status" value="1"/>
</dbReference>